<accession>A0ABD2CXN2</accession>
<dbReference type="AlphaFoldDB" id="A0ABD2CXN2"/>
<proteinExistence type="predicted"/>
<gene>
    <name evidence="2" type="ORF">V1477_002449</name>
</gene>
<name>A0ABD2CXN2_VESMC</name>
<dbReference type="Proteomes" id="UP001607303">
    <property type="component" value="Unassembled WGS sequence"/>
</dbReference>
<feature type="region of interest" description="Disordered" evidence="1">
    <location>
        <begin position="1"/>
        <end position="21"/>
    </location>
</feature>
<organism evidence="2 3">
    <name type="scientific">Vespula maculifrons</name>
    <name type="common">Eastern yellow jacket</name>
    <name type="synonym">Wasp</name>
    <dbReference type="NCBI Taxonomy" id="7453"/>
    <lineage>
        <taxon>Eukaryota</taxon>
        <taxon>Metazoa</taxon>
        <taxon>Ecdysozoa</taxon>
        <taxon>Arthropoda</taxon>
        <taxon>Hexapoda</taxon>
        <taxon>Insecta</taxon>
        <taxon>Pterygota</taxon>
        <taxon>Neoptera</taxon>
        <taxon>Endopterygota</taxon>
        <taxon>Hymenoptera</taxon>
        <taxon>Apocrita</taxon>
        <taxon>Aculeata</taxon>
        <taxon>Vespoidea</taxon>
        <taxon>Vespidae</taxon>
        <taxon>Vespinae</taxon>
        <taxon>Vespula</taxon>
    </lineage>
</organism>
<evidence type="ECO:0000313" key="2">
    <source>
        <dbReference type="EMBL" id="KAL2749509.1"/>
    </source>
</evidence>
<reference evidence="2 3" key="1">
    <citation type="journal article" date="2024" name="Ann. Entomol. Soc. Am.">
        <title>Genomic analyses of the southern and eastern yellowjacket wasps (Hymenoptera: Vespidae) reveal evolutionary signatures of social life.</title>
        <authorList>
            <person name="Catto M.A."/>
            <person name="Caine P.B."/>
            <person name="Orr S.E."/>
            <person name="Hunt B.G."/>
            <person name="Goodisman M.A.D."/>
        </authorList>
    </citation>
    <scope>NUCLEOTIDE SEQUENCE [LARGE SCALE GENOMIC DNA]</scope>
    <source>
        <strain evidence="2">232</strain>
        <tissue evidence="2">Head and thorax</tissue>
    </source>
</reference>
<protein>
    <submittedName>
        <fullName evidence="2">Uncharacterized protein</fullName>
    </submittedName>
</protein>
<keyword evidence="3" id="KW-1185">Reference proteome</keyword>
<evidence type="ECO:0000256" key="1">
    <source>
        <dbReference type="SAM" id="MobiDB-lite"/>
    </source>
</evidence>
<evidence type="ECO:0000313" key="3">
    <source>
        <dbReference type="Proteomes" id="UP001607303"/>
    </source>
</evidence>
<feature type="region of interest" description="Disordered" evidence="1">
    <location>
        <begin position="35"/>
        <end position="79"/>
    </location>
</feature>
<sequence>MLPGYYHESFGNKWPPRPSTSTLSIKQKMLEVQRRHFERPSRGHVSVFGLRGNPTNMTREAEKGGGGGEGRRRGGEGGEEWVGCAQEEIRFRDRITANSAFSCGTCGRRERE</sequence>
<dbReference type="EMBL" id="JAYRBN010000027">
    <property type="protein sequence ID" value="KAL2749509.1"/>
    <property type="molecule type" value="Genomic_DNA"/>
</dbReference>
<feature type="compositionally biased region" description="Basic and acidic residues" evidence="1">
    <location>
        <begin position="59"/>
        <end position="76"/>
    </location>
</feature>
<comment type="caution">
    <text evidence="2">The sequence shown here is derived from an EMBL/GenBank/DDBJ whole genome shotgun (WGS) entry which is preliminary data.</text>
</comment>